<accession>A0A4S9Q8N2</accession>
<name>A0A4S9Q8N2_AURPU</name>
<dbReference type="AlphaFoldDB" id="A0A4S9Q8N2"/>
<gene>
    <name evidence="1" type="ORF">D6C94_01699</name>
</gene>
<dbReference type="Proteomes" id="UP000305064">
    <property type="component" value="Unassembled WGS sequence"/>
</dbReference>
<protein>
    <submittedName>
        <fullName evidence="1">Uncharacterized protein</fullName>
    </submittedName>
</protein>
<proteinExistence type="predicted"/>
<comment type="caution">
    <text evidence="1">The sequence shown here is derived from an EMBL/GenBank/DDBJ whole genome shotgun (WGS) entry which is preliminary data.</text>
</comment>
<organism evidence="1 2">
    <name type="scientific">Aureobasidium pullulans</name>
    <name type="common">Black yeast</name>
    <name type="synonym">Pullularia pullulans</name>
    <dbReference type="NCBI Taxonomy" id="5580"/>
    <lineage>
        <taxon>Eukaryota</taxon>
        <taxon>Fungi</taxon>
        <taxon>Dikarya</taxon>
        <taxon>Ascomycota</taxon>
        <taxon>Pezizomycotina</taxon>
        <taxon>Dothideomycetes</taxon>
        <taxon>Dothideomycetidae</taxon>
        <taxon>Dothideales</taxon>
        <taxon>Saccotheciaceae</taxon>
        <taxon>Aureobasidium</taxon>
    </lineage>
</organism>
<evidence type="ECO:0000313" key="2">
    <source>
        <dbReference type="Proteomes" id="UP000305064"/>
    </source>
</evidence>
<sequence length="154" mass="17508">MSRACHQFEDEFDEFKTEYPYKICLVETVVLALLVEILPPCLLGAIGFGLEDVVEGNSKRGWCSRYLANDERSGSIAGRWQRLYHSIPYGSLTSKLPDTERVCPSDKKMFTFRHVLLKNDCENEQRRATFGTGMKRGKVLGAATLNLLRAVFLR</sequence>
<dbReference type="EMBL" id="QZBJ01000008">
    <property type="protein sequence ID" value="THY78054.1"/>
    <property type="molecule type" value="Genomic_DNA"/>
</dbReference>
<reference evidence="1 2" key="1">
    <citation type="submission" date="2018-10" db="EMBL/GenBank/DDBJ databases">
        <title>Fifty Aureobasidium pullulans genomes reveal a recombining polyextremotolerant generalist.</title>
        <authorList>
            <person name="Gostincar C."/>
            <person name="Turk M."/>
            <person name="Zajc J."/>
            <person name="Gunde-Cimerman N."/>
        </authorList>
    </citation>
    <scope>NUCLEOTIDE SEQUENCE [LARGE SCALE GENOMIC DNA]</scope>
    <source>
        <strain evidence="1 2">EXF-4256</strain>
    </source>
</reference>
<evidence type="ECO:0000313" key="1">
    <source>
        <dbReference type="EMBL" id="THY78054.1"/>
    </source>
</evidence>